<dbReference type="InterPro" id="IPR001434">
    <property type="entry name" value="OmcB-like_DUF11"/>
</dbReference>
<keyword evidence="2" id="KW-0472">Membrane</keyword>
<protein>
    <submittedName>
        <fullName evidence="4">Conserved repeat domain-containing protein</fullName>
    </submittedName>
</protein>
<reference evidence="5" key="1">
    <citation type="submission" date="2015-11" db="EMBL/GenBank/DDBJ databases">
        <authorList>
            <person name="Varghese N."/>
        </authorList>
    </citation>
    <scope>NUCLEOTIDE SEQUENCE [LARGE SCALE GENOMIC DNA]</scope>
    <source>
        <strain evidence="5">DSM 45899</strain>
    </source>
</reference>
<feature type="transmembrane region" description="Helical" evidence="2">
    <location>
        <begin position="204"/>
        <end position="226"/>
    </location>
</feature>
<keyword evidence="2" id="KW-0812">Transmembrane</keyword>
<name>A0A0S4QWS9_9ACTN</name>
<evidence type="ECO:0000313" key="4">
    <source>
        <dbReference type="EMBL" id="CUU59673.1"/>
    </source>
</evidence>
<dbReference type="RefSeq" id="WP_091283912.1">
    <property type="nucleotide sequence ID" value="NZ_FAOZ01000030.1"/>
</dbReference>
<dbReference type="EMBL" id="FAOZ01000030">
    <property type="protein sequence ID" value="CUU59673.1"/>
    <property type="molecule type" value="Genomic_DNA"/>
</dbReference>
<dbReference type="GO" id="GO:0005975">
    <property type="term" value="P:carbohydrate metabolic process"/>
    <property type="evidence" value="ECO:0007669"/>
    <property type="project" value="UniProtKB-ARBA"/>
</dbReference>
<sequence>MAASPTVSPSTSPPGTSPPGVPPLVAARLLGALGAGAFAVAASVLMPFGALAATAATPTPDQRQSGPSLTITVDDGSAAVREGDRRTYTTTIRNIGTTDAEDLVVTLSLPPGTRVDSADGDAFVDDSVVWQADIPRGQTSTFVASLKVGQVPPNQLRLAVVSCVALEDADRPVVCAADSDVLPSAAATDAAHRDDRSDGVIGPLGLAASLATLGGVLVLGVGAALAGRRLLHRRRLVTTGEVTTGEATGGEVTGGGAALSQDRIVARETVEVPAQPAAPDDAWDRSVDHGAVPHPRR</sequence>
<keyword evidence="2" id="KW-1133">Transmembrane helix</keyword>
<organism evidence="4 5">
    <name type="scientific">Parafrankia irregularis</name>
    <dbReference type="NCBI Taxonomy" id="795642"/>
    <lineage>
        <taxon>Bacteria</taxon>
        <taxon>Bacillati</taxon>
        <taxon>Actinomycetota</taxon>
        <taxon>Actinomycetes</taxon>
        <taxon>Frankiales</taxon>
        <taxon>Frankiaceae</taxon>
        <taxon>Parafrankia</taxon>
    </lineage>
</organism>
<dbReference type="AlphaFoldDB" id="A0A0S4QWS9"/>
<evidence type="ECO:0000259" key="3">
    <source>
        <dbReference type="Pfam" id="PF01345"/>
    </source>
</evidence>
<proteinExistence type="predicted"/>
<gene>
    <name evidence="4" type="ORF">Ga0074812_13053</name>
</gene>
<dbReference type="Gene3D" id="2.60.40.10">
    <property type="entry name" value="Immunoglobulins"/>
    <property type="match status" value="1"/>
</dbReference>
<dbReference type="InterPro" id="IPR013783">
    <property type="entry name" value="Ig-like_fold"/>
</dbReference>
<accession>A0A0S4QWS9</accession>
<evidence type="ECO:0000256" key="1">
    <source>
        <dbReference type="SAM" id="MobiDB-lite"/>
    </source>
</evidence>
<keyword evidence="5" id="KW-1185">Reference proteome</keyword>
<evidence type="ECO:0000256" key="2">
    <source>
        <dbReference type="SAM" id="Phobius"/>
    </source>
</evidence>
<dbReference type="Pfam" id="PF01345">
    <property type="entry name" value="DUF11"/>
    <property type="match status" value="1"/>
</dbReference>
<dbReference type="Proteomes" id="UP000198802">
    <property type="component" value="Unassembled WGS sequence"/>
</dbReference>
<evidence type="ECO:0000313" key="5">
    <source>
        <dbReference type="Proteomes" id="UP000198802"/>
    </source>
</evidence>
<feature type="domain" description="DUF11" evidence="3">
    <location>
        <begin position="69"/>
        <end position="150"/>
    </location>
</feature>
<feature type="region of interest" description="Disordered" evidence="1">
    <location>
        <begin position="270"/>
        <end position="297"/>
    </location>
</feature>